<dbReference type="Proteomes" id="UP001149954">
    <property type="component" value="Unassembled WGS sequence"/>
</dbReference>
<evidence type="ECO:0000313" key="1">
    <source>
        <dbReference type="EMBL" id="KAJ5493709.1"/>
    </source>
</evidence>
<reference evidence="1" key="1">
    <citation type="submission" date="2022-12" db="EMBL/GenBank/DDBJ databases">
        <authorList>
            <person name="Petersen C."/>
        </authorList>
    </citation>
    <scope>NUCLEOTIDE SEQUENCE</scope>
    <source>
        <strain evidence="1">IBT 29495</strain>
    </source>
</reference>
<sequence length="103" mass="11701">MMLYNANEVKVVDNRPIPAPSDAQLERLTQLRIHRTHRTRALRAMRHEALAIMRAAGSIMGVYATTEYAPPIQILVSMENRTMVLLNDMYRLHGGDIIANWSA</sequence>
<accession>A0A9W9XIU4</accession>
<gene>
    <name evidence="1" type="ORF">N7463_009796</name>
</gene>
<keyword evidence="2" id="KW-1185">Reference proteome</keyword>
<organism evidence="1 2">
    <name type="scientific">Penicillium fimorum</name>
    <dbReference type="NCBI Taxonomy" id="1882269"/>
    <lineage>
        <taxon>Eukaryota</taxon>
        <taxon>Fungi</taxon>
        <taxon>Dikarya</taxon>
        <taxon>Ascomycota</taxon>
        <taxon>Pezizomycotina</taxon>
        <taxon>Eurotiomycetes</taxon>
        <taxon>Eurotiomycetidae</taxon>
        <taxon>Eurotiales</taxon>
        <taxon>Aspergillaceae</taxon>
        <taxon>Penicillium</taxon>
    </lineage>
</organism>
<reference evidence="1" key="2">
    <citation type="journal article" date="2023" name="IMA Fungus">
        <title>Comparative genomic study of the Penicillium genus elucidates a diverse pangenome and 15 lateral gene transfer events.</title>
        <authorList>
            <person name="Petersen C."/>
            <person name="Sorensen T."/>
            <person name="Nielsen M.R."/>
            <person name="Sondergaard T.E."/>
            <person name="Sorensen J.L."/>
            <person name="Fitzpatrick D.A."/>
            <person name="Frisvad J.C."/>
            <person name="Nielsen K.L."/>
        </authorList>
    </citation>
    <scope>NUCLEOTIDE SEQUENCE</scope>
    <source>
        <strain evidence="1">IBT 29495</strain>
    </source>
</reference>
<comment type="caution">
    <text evidence="1">The sequence shown here is derived from an EMBL/GenBank/DDBJ whole genome shotgun (WGS) entry which is preliminary data.</text>
</comment>
<dbReference type="EMBL" id="JAPWDS010000006">
    <property type="protein sequence ID" value="KAJ5493709.1"/>
    <property type="molecule type" value="Genomic_DNA"/>
</dbReference>
<name>A0A9W9XIU4_9EURO</name>
<proteinExistence type="predicted"/>
<dbReference type="OrthoDB" id="4365837at2759"/>
<feature type="non-terminal residue" evidence="1">
    <location>
        <position position="1"/>
    </location>
</feature>
<dbReference type="AlphaFoldDB" id="A0A9W9XIU4"/>
<protein>
    <submittedName>
        <fullName evidence="1">Uncharacterized protein</fullName>
    </submittedName>
</protein>
<evidence type="ECO:0000313" key="2">
    <source>
        <dbReference type="Proteomes" id="UP001149954"/>
    </source>
</evidence>